<feature type="domain" description="DUF1846" evidence="2">
    <location>
        <begin position="343"/>
        <end position="507"/>
    </location>
</feature>
<evidence type="ECO:0000259" key="1">
    <source>
        <dbReference type="Pfam" id="PF08903"/>
    </source>
</evidence>
<dbReference type="Gene3D" id="3.40.140.40">
    <property type="entry name" value="Domain of unknown function (DUF1846), C-terminal subdomain"/>
    <property type="match status" value="1"/>
</dbReference>
<sequence length="509" mass="57252">MIQKPGFDNEKYIKEQTAEILKRVDRFDNKLYLEFGGKLLYDYHAARVLPGYDPNVKMRLLSELKDKADVVLCIFAGDIERKKIRADFGITYDADALKLIDNLRVWGINVLGVVITRFDEQPAAIIFKNKLERRGISVYTHRFTKGYPTDVETIVSDEGYGANNFIETKKPLVIVTGPGPGSGKMATCLSQLYHDYKRGIKSGYAKFETFPIWNIPLKHPVNVAYEAATADIRDFNLIDPFHLDAYGEKSVNYNRDVEVFPVLKRILEKITGEPSFYKSPTDMGVNRAGFAIIDDEVTKKAAKMEMIRRYFRYRCEYAMGFADKETVQRVELFLKDFNLVPEERSVVTPAREAAGVAPAEARDYERGNEGIFCGAALELKDGTIIKGSNSSLMHAATSMVIHAVKHLAEIPDKIKLLPSHITDSVKNLKTEILDEKSVSLDLEEALIAISISATNNPAAQLALEKLRELRDCEAHMTHIPTPGDETGLRRLGVNLTTDPNFSTNDLFIK</sequence>
<keyword evidence="3" id="KW-0378">Hydrolase</keyword>
<evidence type="ECO:0000259" key="2">
    <source>
        <dbReference type="Pfam" id="PF20921"/>
    </source>
</evidence>
<dbReference type="EMBL" id="LNQE01000913">
    <property type="protein sequence ID" value="KUG23322.1"/>
    <property type="molecule type" value="Genomic_DNA"/>
</dbReference>
<dbReference type="Pfam" id="PF20921">
    <property type="entry name" value="DUF1846_C"/>
    <property type="match status" value="1"/>
</dbReference>
<reference evidence="3" key="1">
    <citation type="journal article" date="2015" name="Proc. Natl. Acad. Sci. U.S.A.">
        <title>Networks of energetic and metabolic interactions define dynamics in microbial communities.</title>
        <authorList>
            <person name="Embree M."/>
            <person name="Liu J.K."/>
            <person name="Al-Bassam M.M."/>
            <person name="Zengler K."/>
        </authorList>
    </citation>
    <scope>NUCLEOTIDE SEQUENCE</scope>
</reference>
<feature type="domain" description="DUF1846" evidence="1">
    <location>
        <begin position="6"/>
        <end position="337"/>
    </location>
</feature>
<organism evidence="3">
    <name type="scientific">hydrocarbon metagenome</name>
    <dbReference type="NCBI Taxonomy" id="938273"/>
    <lineage>
        <taxon>unclassified sequences</taxon>
        <taxon>metagenomes</taxon>
        <taxon>ecological metagenomes</taxon>
    </lineage>
</organism>
<gene>
    <name evidence="3" type="ORF">ASZ90_006892</name>
</gene>
<protein>
    <submittedName>
        <fullName evidence="3">Atp-dependent zn protease</fullName>
    </submittedName>
</protein>
<dbReference type="Gene3D" id="3.10.630.10">
    <property type="entry name" value="dip2346 domain like"/>
    <property type="match status" value="1"/>
</dbReference>
<dbReference type="InterPro" id="IPR048441">
    <property type="entry name" value="DUF1846_C"/>
</dbReference>
<evidence type="ECO:0000313" key="3">
    <source>
        <dbReference type="EMBL" id="KUG23322.1"/>
    </source>
</evidence>
<dbReference type="NCBIfam" id="NF010184">
    <property type="entry name" value="PRK13663.1"/>
    <property type="match status" value="1"/>
</dbReference>
<dbReference type="AlphaFoldDB" id="A0A0W8FQX8"/>
<keyword evidence="3" id="KW-0645">Protease</keyword>
<proteinExistence type="predicted"/>
<dbReference type="InterPro" id="IPR048496">
    <property type="entry name" value="DUF1846_N"/>
</dbReference>
<dbReference type="GO" id="GO:0006508">
    <property type="term" value="P:proteolysis"/>
    <property type="evidence" value="ECO:0007669"/>
    <property type="project" value="UniProtKB-KW"/>
</dbReference>
<name>A0A0W8FQX8_9ZZZZ</name>
<comment type="caution">
    <text evidence="3">The sequence shown here is derived from an EMBL/GenBank/DDBJ whole genome shotgun (WGS) entry which is preliminary data.</text>
</comment>
<dbReference type="Pfam" id="PF08903">
    <property type="entry name" value="DUF1846"/>
    <property type="match status" value="1"/>
</dbReference>
<dbReference type="GO" id="GO:0008233">
    <property type="term" value="F:peptidase activity"/>
    <property type="evidence" value="ECO:0007669"/>
    <property type="project" value="UniProtKB-KW"/>
</dbReference>
<dbReference type="Gene3D" id="1.20.1570.10">
    <property type="entry name" value="dip2346 domain like"/>
    <property type="match status" value="1"/>
</dbReference>
<accession>A0A0W8FQX8</accession>